<keyword evidence="1" id="KW-0285">Flavoprotein</keyword>
<dbReference type="Gene3D" id="3.40.50.360">
    <property type="match status" value="1"/>
</dbReference>
<name>A0A9D1FGV8_9PROT</name>
<evidence type="ECO:0000259" key="3">
    <source>
        <dbReference type="Pfam" id="PF12682"/>
    </source>
</evidence>
<dbReference type="GO" id="GO:0010181">
    <property type="term" value="F:FMN binding"/>
    <property type="evidence" value="ECO:0007669"/>
    <property type="project" value="InterPro"/>
</dbReference>
<dbReference type="SUPFAM" id="SSF52218">
    <property type="entry name" value="Flavoproteins"/>
    <property type="match status" value="1"/>
</dbReference>
<dbReference type="PANTHER" id="PTHR39201:SF1">
    <property type="entry name" value="FLAVODOXIN-LIKE DOMAIN-CONTAINING PROTEIN"/>
    <property type="match status" value="1"/>
</dbReference>
<comment type="caution">
    <text evidence="4">The sequence shown here is derived from an EMBL/GenBank/DDBJ whole genome shotgun (WGS) entry which is preliminary data.</text>
</comment>
<dbReference type="Proteomes" id="UP000886742">
    <property type="component" value="Unassembled WGS sequence"/>
</dbReference>
<proteinExistence type="predicted"/>
<sequence length="168" mass="18525">MSSIVIYFSRAGENWVDGGIRHTDVGNTERAAQIIHDLTGADLFKIEPVVPYPENYDECTAVAKRDQQTNARPEIKSYPKHLDKYDTVYLGYPNYWGTMPMAVFTLLDGCDLSGKVVKPFCTHEGSGLGHSMSDVRKMCPGADVRDGLAIVGSAAGDSVEPIRKWLNK</sequence>
<evidence type="ECO:0000313" key="5">
    <source>
        <dbReference type="Proteomes" id="UP000886742"/>
    </source>
</evidence>
<dbReference type="PANTHER" id="PTHR39201">
    <property type="entry name" value="EXPORTED PROTEIN-RELATED"/>
    <property type="match status" value="1"/>
</dbReference>
<dbReference type="Pfam" id="PF12682">
    <property type="entry name" value="Flavodoxin_4"/>
    <property type="match status" value="1"/>
</dbReference>
<reference evidence="4" key="1">
    <citation type="submission" date="2020-10" db="EMBL/GenBank/DDBJ databases">
        <authorList>
            <person name="Gilroy R."/>
        </authorList>
    </citation>
    <scope>NUCLEOTIDE SEQUENCE</scope>
    <source>
        <strain evidence="4">ChiGjej3B3-5194</strain>
    </source>
</reference>
<protein>
    <submittedName>
        <fullName evidence="4">Flavodoxin</fullName>
    </submittedName>
</protein>
<dbReference type="InterPro" id="IPR008254">
    <property type="entry name" value="Flavodoxin/NO_synth"/>
</dbReference>
<evidence type="ECO:0000256" key="1">
    <source>
        <dbReference type="ARBA" id="ARBA00022630"/>
    </source>
</evidence>
<gene>
    <name evidence="4" type="ORF">IAD02_04230</name>
</gene>
<keyword evidence="2" id="KW-0288">FMN</keyword>
<reference evidence="4" key="2">
    <citation type="journal article" date="2021" name="PeerJ">
        <title>Extensive microbial diversity within the chicken gut microbiome revealed by metagenomics and culture.</title>
        <authorList>
            <person name="Gilroy R."/>
            <person name="Ravi A."/>
            <person name="Getino M."/>
            <person name="Pursley I."/>
            <person name="Horton D.L."/>
            <person name="Alikhan N.F."/>
            <person name="Baker D."/>
            <person name="Gharbi K."/>
            <person name="Hall N."/>
            <person name="Watson M."/>
            <person name="Adriaenssens E.M."/>
            <person name="Foster-Nyarko E."/>
            <person name="Jarju S."/>
            <person name="Secka A."/>
            <person name="Antonio M."/>
            <person name="Oren A."/>
            <person name="Chaudhuri R.R."/>
            <person name="La Ragione R."/>
            <person name="Hildebrand F."/>
            <person name="Pallen M.J."/>
        </authorList>
    </citation>
    <scope>NUCLEOTIDE SEQUENCE</scope>
    <source>
        <strain evidence="4">ChiGjej3B3-5194</strain>
    </source>
</reference>
<feature type="domain" description="Flavodoxin-like" evidence="3">
    <location>
        <begin position="26"/>
        <end position="167"/>
    </location>
</feature>
<dbReference type="AlphaFoldDB" id="A0A9D1FGV8"/>
<dbReference type="InterPro" id="IPR029039">
    <property type="entry name" value="Flavoprotein-like_sf"/>
</dbReference>
<organism evidence="4 5">
    <name type="scientific">Candidatus Enterousia intestinigallinarum</name>
    <dbReference type="NCBI Taxonomy" id="2840790"/>
    <lineage>
        <taxon>Bacteria</taxon>
        <taxon>Pseudomonadati</taxon>
        <taxon>Pseudomonadota</taxon>
        <taxon>Alphaproteobacteria</taxon>
        <taxon>Candidatus Enterousia</taxon>
    </lineage>
</organism>
<evidence type="ECO:0000256" key="2">
    <source>
        <dbReference type="ARBA" id="ARBA00022643"/>
    </source>
</evidence>
<dbReference type="EMBL" id="DVJI01000012">
    <property type="protein sequence ID" value="HIS71160.1"/>
    <property type="molecule type" value="Genomic_DNA"/>
</dbReference>
<evidence type="ECO:0000313" key="4">
    <source>
        <dbReference type="EMBL" id="HIS71160.1"/>
    </source>
</evidence>
<accession>A0A9D1FGV8</accession>